<dbReference type="AlphaFoldDB" id="A0AA35WSC2"/>
<keyword evidence="4" id="KW-1185">Reference proteome</keyword>
<evidence type="ECO:0000256" key="1">
    <source>
        <dbReference type="SAM" id="MobiDB-lite"/>
    </source>
</evidence>
<gene>
    <name evidence="3" type="ORF">GBAR_LOCUS15595</name>
</gene>
<reference evidence="3" key="1">
    <citation type="submission" date="2023-03" db="EMBL/GenBank/DDBJ databases">
        <authorList>
            <person name="Steffen K."/>
            <person name="Cardenas P."/>
        </authorList>
    </citation>
    <scope>NUCLEOTIDE SEQUENCE</scope>
</reference>
<evidence type="ECO:0000313" key="3">
    <source>
        <dbReference type="EMBL" id="CAI8027251.1"/>
    </source>
</evidence>
<dbReference type="PROSITE" id="PS50168">
    <property type="entry name" value="DED"/>
    <property type="match status" value="1"/>
</dbReference>
<feature type="region of interest" description="Disordered" evidence="1">
    <location>
        <begin position="221"/>
        <end position="251"/>
    </location>
</feature>
<dbReference type="GO" id="GO:0042981">
    <property type="term" value="P:regulation of apoptotic process"/>
    <property type="evidence" value="ECO:0007669"/>
    <property type="project" value="InterPro"/>
</dbReference>
<evidence type="ECO:0000259" key="2">
    <source>
        <dbReference type="PROSITE" id="PS50168"/>
    </source>
</evidence>
<dbReference type="Proteomes" id="UP001174909">
    <property type="component" value="Unassembled WGS sequence"/>
</dbReference>
<dbReference type="InterPro" id="IPR001875">
    <property type="entry name" value="DED_dom"/>
</dbReference>
<dbReference type="EMBL" id="CASHTH010002266">
    <property type="protein sequence ID" value="CAI8027251.1"/>
    <property type="molecule type" value="Genomic_DNA"/>
</dbReference>
<feature type="compositionally biased region" description="Low complexity" evidence="1">
    <location>
        <begin position="224"/>
        <end position="241"/>
    </location>
</feature>
<feature type="domain" description="DED" evidence="2">
    <location>
        <begin position="45"/>
        <end position="128"/>
    </location>
</feature>
<proteinExistence type="predicted"/>
<accession>A0AA35WSC2</accession>
<evidence type="ECO:0000313" key="4">
    <source>
        <dbReference type="Proteomes" id="UP001174909"/>
    </source>
</evidence>
<dbReference type="Gene3D" id="1.10.533.10">
    <property type="entry name" value="Death Domain, Fas"/>
    <property type="match status" value="1"/>
</dbReference>
<organism evidence="3 4">
    <name type="scientific">Geodia barretti</name>
    <name type="common">Barrett's horny sponge</name>
    <dbReference type="NCBI Taxonomy" id="519541"/>
    <lineage>
        <taxon>Eukaryota</taxon>
        <taxon>Metazoa</taxon>
        <taxon>Porifera</taxon>
        <taxon>Demospongiae</taxon>
        <taxon>Heteroscleromorpha</taxon>
        <taxon>Tetractinellida</taxon>
        <taxon>Astrophorina</taxon>
        <taxon>Geodiidae</taxon>
        <taxon>Geodia</taxon>
    </lineage>
</organism>
<sequence>MRLLITELVAKCSMQFSHSTLTVLPGTSAKMSDGGLVDVLPVTVSSEIIIASFAKELAAEEVYHVAYVWLQKRGDVDLFLPSCKPKVCGLELFAKLECSGVFSRKDLSGLRDIAKRINRSDLVEKVDAFTKDAISKKKRRTSEKKCLQKKSSEERQELERTFESMVVQMTVLEKHISLLQRTLCQQKTDFELMDEGQEIIEHLSEIAQNLTLNLSQVQKRLANRSRTNSSASGSSDGSNGRPSSGWGSFTS</sequence>
<comment type="caution">
    <text evidence="3">The sequence shown here is derived from an EMBL/GenBank/DDBJ whole genome shotgun (WGS) entry which is preliminary data.</text>
</comment>
<protein>
    <recommendedName>
        <fullName evidence="2">DED domain-containing protein</fullName>
    </recommendedName>
</protein>
<name>A0AA35WSC2_GEOBA</name>
<dbReference type="InterPro" id="IPR011029">
    <property type="entry name" value="DEATH-like_dom_sf"/>
</dbReference>